<sequence length="46" mass="5221">MLIDIVNYFSFHKLQPPILPSSPGERKGLEAVPAEKTLLILKFLKK</sequence>
<organism evidence="1 2">
    <name type="scientific">Limosilactobacillus antri DSM 16041</name>
    <dbReference type="NCBI Taxonomy" id="525309"/>
    <lineage>
        <taxon>Bacteria</taxon>
        <taxon>Bacillati</taxon>
        <taxon>Bacillota</taxon>
        <taxon>Bacilli</taxon>
        <taxon>Lactobacillales</taxon>
        <taxon>Lactobacillaceae</taxon>
        <taxon>Limosilactobacillus</taxon>
    </lineage>
</organism>
<accession>C8P5T1</accession>
<proteinExistence type="predicted"/>
<reference evidence="1 2" key="1">
    <citation type="submission" date="2009-09" db="EMBL/GenBank/DDBJ databases">
        <authorList>
            <person name="Qin X."/>
            <person name="Bachman B."/>
            <person name="Battles P."/>
            <person name="Bell A."/>
            <person name="Bess C."/>
            <person name="Bickham C."/>
            <person name="Chaboub L."/>
            <person name="Chen D."/>
            <person name="Coyle M."/>
            <person name="Deiros D.R."/>
            <person name="Dinh H."/>
            <person name="Forbes L."/>
            <person name="Fowler G."/>
            <person name="Francisco L."/>
            <person name="Fu Q."/>
            <person name="Gubbala S."/>
            <person name="Hale W."/>
            <person name="Han Y."/>
            <person name="Hemphill L."/>
            <person name="Highlander S.K."/>
            <person name="Hirani K."/>
            <person name="Hogues M."/>
            <person name="Jackson L."/>
            <person name="Jakkamsetti A."/>
            <person name="Javaid M."/>
            <person name="Jiang H."/>
            <person name="Korchina V."/>
            <person name="Kovar C."/>
            <person name="Lara F."/>
            <person name="Lee S."/>
            <person name="Mata R."/>
            <person name="Mathew T."/>
            <person name="Moen C."/>
            <person name="Morales K."/>
            <person name="Munidasa M."/>
            <person name="Nazareth L."/>
            <person name="Ngo R."/>
            <person name="Nguyen L."/>
            <person name="Okwuonu G."/>
            <person name="Ongeri F."/>
            <person name="Patil S."/>
            <person name="Petrosino J."/>
            <person name="Pham C."/>
            <person name="Pham P."/>
            <person name="Pu L.-L."/>
            <person name="Puazo M."/>
            <person name="Raj R."/>
            <person name="Reid J."/>
            <person name="Rouhana J."/>
            <person name="Saada N."/>
            <person name="Shang Y."/>
            <person name="Simmons D."/>
            <person name="Thornton R."/>
            <person name="Warren J."/>
            <person name="Weissenberger G."/>
            <person name="Zhang J."/>
            <person name="Zhang L."/>
            <person name="Zhou C."/>
            <person name="Zhu D."/>
            <person name="Muzny D."/>
            <person name="Worley K."/>
            <person name="Gibbs R."/>
        </authorList>
    </citation>
    <scope>NUCLEOTIDE SEQUENCE [LARGE SCALE GENOMIC DNA]</scope>
    <source>
        <strain evidence="1 2">DSM 16041</strain>
    </source>
</reference>
<dbReference type="STRING" id="525309.HMPREF0494_0675"/>
<dbReference type="AlphaFoldDB" id="C8P5T1"/>
<dbReference type="HOGENOM" id="CLU_3184947_0_0_9"/>
<dbReference type="EMBL" id="ACLL01000017">
    <property type="protein sequence ID" value="EEW54136.1"/>
    <property type="molecule type" value="Genomic_DNA"/>
</dbReference>
<dbReference type="Proteomes" id="UP000003675">
    <property type="component" value="Unassembled WGS sequence"/>
</dbReference>
<gene>
    <name evidence="1" type="ORF">HMPREF0494_0675</name>
</gene>
<evidence type="ECO:0000313" key="2">
    <source>
        <dbReference type="Proteomes" id="UP000003675"/>
    </source>
</evidence>
<protein>
    <submittedName>
        <fullName evidence="1">Uncharacterized protein</fullName>
    </submittedName>
</protein>
<comment type="caution">
    <text evidence="1">The sequence shown here is derived from an EMBL/GenBank/DDBJ whole genome shotgun (WGS) entry which is preliminary data.</text>
</comment>
<evidence type="ECO:0000313" key="1">
    <source>
        <dbReference type="EMBL" id="EEW54136.1"/>
    </source>
</evidence>
<name>C8P5T1_9LACO</name>